<gene>
    <name evidence="1" type="ORF">FHX44_113289</name>
</gene>
<dbReference type="OrthoDB" id="3682789at2"/>
<dbReference type="EMBL" id="VIWU01000001">
    <property type="protein sequence ID" value="TWF77380.1"/>
    <property type="molecule type" value="Genomic_DNA"/>
</dbReference>
<proteinExistence type="predicted"/>
<dbReference type="AlphaFoldDB" id="A0A561SR71"/>
<keyword evidence="2" id="KW-1185">Reference proteome</keyword>
<evidence type="ECO:0000313" key="2">
    <source>
        <dbReference type="Proteomes" id="UP000321261"/>
    </source>
</evidence>
<accession>A0A561SR71</accession>
<comment type="caution">
    <text evidence="1">The sequence shown here is derived from an EMBL/GenBank/DDBJ whole genome shotgun (WGS) entry which is preliminary data.</text>
</comment>
<name>A0A561SR71_9PSEU</name>
<sequence length="248" mass="26958">MTEVSIWTRGRPHRFAELTAPDDGDDQLALATMAFDALAAVGQDLFEPLAVNVEIVCCDSELRIPLDEPRPAAPFHQLRLRSIPDTVQVPKVWTELVVSRCERLDRDAVLGWFGALLAEQGCVRSGSTTGWSEMLVEAVRARLPGAATALVDGNELPVSHGAGLVHYPVERLGNGLWVAGPLATSHDTAPFEVRIVNEAGVLSMDWSLNWSPWIVADGAGRPDVEAALRRLSALGWNVEPVDRAWSPD</sequence>
<protein>
    <submittedName>
        <fullName evidence="1">Uncharacterized protein</fullName>
    </submittedName>
</protein>
<organism evidence="1 2">
    <name type="scientific">Pseudonocardia hierapolitana</name>
    <dbReference type="NCBI Taxonomy" id="1128676"/>
    <lineage>
        <taxon>Bacteria</taxon>
        <taxon>Bacillati</taxon>
        <taxon>Actinomycetota</taxon>
        <taxon>Actinomycetes</taxon>
        <taxon>Pseudonocardiales</taxon>
        <taxon>Pseudonocardiaceae</taxon>
        <taxon>Pseudonocardia</taxon>
    </lineage>
</organism>
<dbReference type="Proteomes" id="UP000321261">
    <property type="component" value="Unassembled WGS sequence"/>
</dbReference>
<reference evidence="1 2" key="1">
    <citation type="submission" date="2019-06" db="EMBL/GenBank/DDBJ databases">
        <title>Sequencing the genomes of 1000 actinobacteria strains.</title>
        <authorList>
            <person name="Klenk H.-P."/>
        </authorList>
    </citation>
    <scope>NUCLEOTIDE SEQUENCE [LARGE SCALE GENOMIC DNA]</scope>
    <source>
        <strain evidence="1 2">DSM 45671</strain>
    </source>
</reference>
<evidence type="ECO:0000313" key="1">
    <source>
        <dbReference type="EMBL" id="TWF77380.1"/>
    </source>
</evidence>
<dbReference type="RefSeq" id="WP_147256571.1">
    <property type="nucleotide sequence ID" value="NZ_VIWU01000001.1"/>
</dbReference>